<keyword evidence="5" id="KW-1185">Reference proteome</keyword>
<keyword evidence="1" id="KW-0732">Signal</keyword>
<accession>U1GS19</accession>
<protein>
    <submittedName>
        <fullName evidence="2 3">Lipoprotein</fullName>
    </submittedName>
</protein>
<keyword evidence="2" id="KW-0449">Lipoprotein</keyword>
<dbReference type="PROSITE" id="PS51257">
    <property type="entry name" value="PROKAR_LIPOPROTEIN"/>
    <property type="match status" value="1"/>
</dbReference>
<name>U1GS19_TRESO</name>
<dbReference type="Proteomes" id="UP000016646">
    <property type="component" value="Unassembled WGS sequence"/>
</dbReference>
<comment type="caution">
    <text evidence="2">The sequence shown here is derived from an EMBL/GenBank/DDBJ whole genome shotgun (WGS) entry which is preliminary data.</text>
</comment>
<evidence type="ECO:0000313" key="3">
    <source>
        <dbReference type="EMBL" id="ERK04850.1"/>
    </source>
</evidence>
<organism evidence="2 4">
    <name type="scientific">Treponema socranskii subsp. socranskii VPI DR56BR1116 = ATCC 35536</name>
    <dbReference type="NCBI Taxonomy" id="1125725"/>
    <lineage>
        <taxon>Bacteria</taxon>
        <taxon>Pseudomonadati</taxon>
        <taxon>Spirochaetota</taxon>
        <taxon>Spirochaetia</taxon>
        <taxon>Spirochaetales</taxon>
        <taxon>Treponemataceae</taxon>
        <taxon>Treponema</taxon>
    </lineage>
</organism>
<dbReference type="RefSeq" id="WP_021331537.1">
    <property type="nucleotide sequence ID" value="NZ_AUZJ01000069.1"/>
</dbReference>
<sequence>MKKTLFVLAALAAVFIGFSACSNGSSDDNNTPTVVQESDLYGTYWGYLEVSGGKFDMCMEIKKDFAGIHSDQMGFPYYVITFTDNKDGTWLVGCYNTGEDTSQPSKHVRITVDTTKNPFSCKPYVVPMGDFTKFSDCIKGKPYNNEFQF</sequence>
<evidence type="ECO:0000313" key="4">
    <source>
        <dbReference type="Proteomes" id="UP000016412"/>
    </source>
</evidence>
<dbReference type="Proteomes" id="UP000016412">
    <property type="component" value="Unassembled WGS sequence"/>
</dbReference>
<evidence type="ECO:0000256" key="1">
    <source>
        <dbReference type="SAM" id="SignalP"/>
    </source>
</evidence>
<dbReference type="EMBL" id="AVQI01000011">
    <property type="protein sequence ID" value="ERK04850.1"/>
    <property type="molecule type" value="Genomic_DNA"/>
</dbReference>
<proteinExistence type="predicted"/>
<feature type="signal peptide" evidence="1">
    <location>
        <begin position="1"/>
        <end position="22"/>
    </location>
</feature>
<reference evidence="4 5" key="1">
    <citation type="submission" date="2013-08" db="EMBL/GenBank/DDBJ databases">
        <authorList>
            <person name="Durkin A.S."/>
            <person name="Haft D.R."/>
            <person name="McCorrison J."/>
            <person name="Torralba M."/>
            <person name="Gillis M."/>
            <person name="Haft D.H."/>
            <person name="Methe B."/>
            <person name="Sutton G."/>
            <person name="Nelson K.E."/>
        </authorList>
    </citation>
    <scope>NUCLEOTIDE SEQUENCE [LARGE SCALE GENOMIC DNA]</scope>
    <source>
        <strain evidence="3 5">ATCC 35536</strain>
        <strain evidence="2 4">VPI DR56BR1116</strain>
    </source>
</reference>
<dbReference type="AlphaFoldDB" id="U1GS19"/>
<dbReference type="STRING" id="1125725.HMPREF1325_1447"/>
<dbReference type="EMBL" id="AUZJ01000069">
    <property type="protein sequence ID" value="ERF59459.1"/>
    <property type="molecule type" value="Genomic_DNA"/>
</dbReference>
<feature type="chain" id="PRO_5004610308" evidence="1">
    <location>
        <begin position="23"/>
        <end position="149"/>
    </location>
</feature>
<dbReference type="OrthoDB" id="365764at2"/>
<dbReference type="PATRIC" id="fig|1125725.3.peg.2583"/>
<evidence type="ECO:0000313" key="5">
    <source>
        <dbReference type="Proteomes" id="UP000016646"/>
    </source>
</evidence>
<gene>
    <name evidence="3" type="ORF">HMPREF0860_0940</name>
    <name evidence="2" type="ORF">HMPREF1325_1447</name>
</gene>
<evidence type="ECO:0000313" key="2">
    <source>
        <dbReference type="EMBL" id="ERF59459.1"/>
    </source>
</evidence>